<organism evidence="3 5">
    <name type="scientific">Corynebacterium striatum</name>
    <dbReference type="NCBI Taxonomy" id="43770"/>
    <lineage>
        <taxon>Bacteria</taxon>
        <taxon>Bacillati</taxon>
        <taxon>Actinomycetota</taxon>
        <taxon>Actinomycetes</taxon>
        <taxon>Mycobacteriales</taxon>
        <taxon>Corynebacteriaceae</taxon>
        <taxon>Corynebacterium</taxon>
    </lineage>
</organism>
<accession>A0ABC9ZMG2</accession>
<evidence type="ECO:0000313" key="4">
    <source>
        <dbReference type="EMBL" id="QQU77654.1"/>
    </source>
</evidence>
<dbReference type="Pfam" id="PF13556">
    <property type="entry name" value="HTH_30"/>
    <property type="match status" value="1"/>
</dbReference>
<evidence type="ECO:0000313" key="5">
    <source>
        <dbReference type="Proteomes" id="UP000315234"/>
    </source>
</evidence>
<evidence type="ECO:0000313" key="3">
    <source>
        <dbReference type="EMBL" id="GEA43110.1"/>
    </source>
</evidence>
<dbReference type="AlphaFoldDB" id="A0ABC9ZMG2"/>
<dbReference type="Proteomes" id="UP000595757">
    <property type="component" value="Chromosome"/>
</dbReference>
<keyword evidence="6" id="KW-1185">Reference proteome</keyword>
<dbReference type="EMBL" id="CP068158">
    <property type="protein sequence ID" value="QQU77654.1"/>
    <property type="molecule type" value="Genomic_DNA"/>
</dbReference>
<dbReference type="Pfam" id="PF14361">
    <property type="entry name" value="RsbRD_N"/>
    <property type="match status" value="1"/>
</dbReference>
<evidence type="ECO:0000259" key="1">
    <source>
        <dbReference type="Pfam" id="PF13556"/>
    </source>
</evidence>
<dbReference type="InterPro" id="IPR025751">
    <property type="entry name" value="RsbRD_N_dom"/>
</dbReference>
<dbReference type="RefSeq" id="WP_034656565.1">
    <property type="nucleotide sequence ID" value="NZ_BJLD01000001.1"/>
</dbReference>
<protein>
    <submittedName>
        <fullName evidence="4">Helix-turn-helix domain-containing protein</fullName>
    </submittedName>
</protein>
<sequence>MHNSDWKKILAEVRADIPSMAEEFIQKFRDSGSYGTSRIDEYELRETATAVLGILMDSLSGEATEEKVRQHADNLGRRRAQQEVAIGTLVDAIQLDFLVIWERIRRTAHANQEVLIAHVDELHNVVAKYNFFVRDGFRRENARLARDLRLANGRYIDKLFSSATISPLGAEEIALALGCAAQETFDVAVFHASSSLEARDALDTATAQGHVFGHAHHGLFAAFWPNKLHPAPELPDLPSVIFPKVKGLVGVRKAVLATPSLFEAAILAPRPTPVGELAWAIAGQALADFPGTRLKKLSTAITKLRAEQPLIVETVETYLRTGSVKATAEASFCHRNTVINRLHQFAEATDYVVTLPYDAAAIILALNTNIELREL</sequence>
<name>A0ABC9ZMG2_CORST</name>
<dbReference type="InterPro" id="IPR042070">
    <property type="entry name" value="PucR_C-HTH_sf"/>
</dbReference>
<reference evidence="3 5" key="1">
    <citation type="submission" date="2019-06" db="EMBL/GenBank/DDBJ databases">
        <title>Draft genome sequence of Corynebacterium striatum NBRC 15291.</title>
        <authorList>
            <person name="Miura T."/>
            <person name="Furukawa M."/>
            <person name="Shimamura M."/>
            <person name="Ohyama Y."/>
            <person name="Yamazoe A."/>
            <person name="Kawasaki H."/>
        </authorList>
    </citation>
    <scope>NUCLEOTIDE SEQUENCE [LARGE SCALE GENOMIC DNA]</scope>
    <source>
        <strain evidence="3 5">NBRC 15291</strain>
    </source>
</reference>
<dbReference type="Proteomes" id="UP000315234">
    <property type="component" value="Unassembled WGS sequence"/>
</dbReference>
<feature type="domain" description="PucR C-terminal helix-turn-helix" evidence="1">
    <location>
        <begin position="312"/>
        <end position="366"/>
    </location>
</feature>
<dbReference type="EMBL" id="BJLD01000001">
    <property type="protein sequence ID" value="GEA43110.1"/>
    <property type="molecule type" value="Genomic_DNA"/>
</dbReference>
<evidence type="ECO:0000313" key="6">
    <source>
        <dbReference type="Proteomes" id="UP000595757"/>
    </source>
</evidence>
<dbReference type="GeneID" id="72411076"/>
<reference evidence="4 6" key="2">
    <citation type="submission" date="2021-01" db="EMBL/GenBank/DDBJ databases">
        <title>FDA dAtabase for Regulatory Grade micrObial Sequences (FDA-ARGOS): Supporting development and validation of Infectious Disease Dx tests.</title>
        <authorList>
            <person name="Sproer C."/>
            <person name="Gronow S."/>
            <person name="Severitt S."/>
            <person name="Schroder I."/>
            <person name="Tallon L."/>
            <person name="Sadzewicz L."/>
            <person name="Zhao X."/>
            <person name="Boylan J."/>
            <person name="Ott S."/>
            <person name="Bowen H."/>
            <person name="Vavikolanu K."/>
            <person name="Mehta A."/>
            <person name="Aluvathingal J."/>
            <person name="Nadendla S."/>
            <person name="Lowell S."/>
            <person name="Myers T."/>
            <person name="Yan Y."/>
            <person name="Sichtig H."/>
        </authorList>
    </citation>
    <scope>NUCLEOTIDE SEQUENCE [LARGE SCALE GENOMIC DNA]</scope>
    <source>
        <strain evidence="4 6">FDAARGOS_1115</strain>
    </source>
</reference>
<feature type="domain" description="RsbT co-antagonist protein RsbRD N-terminal" evidence="2">
    <location>
        <begin position="18"/>
        <end position="149"/>
    </location>
</feature>
<evidence type="ECO:0000259" key="2">
    <source>
        <dbReference type="Pfam" id="PF14361"/>
    </source>
</evidence>
<gene>
    <name evidence="3" type="ORF">Cst04h_12800</name>
    <name evidence="4" type="ORF">I6I72_03630</name>
</gene>
<dbReference type="Gene3D" id="1.10.10.2840">
    <property type="entry name" value="PucR C-terminal helix-turn-helix domain"/>
    <property type="match status" value="1"/>
</dbReference>
<proteinExistence type="predicted"/>
<dbReference type="InterPro" id="IPR025736">
    <property type="entry name" value="PucR_C-HTH_dom"/>
</dbReference>